<dbReference type="AlphaFoldDB" id="G3HPS2"/>
<dbReference type="Proteomes" id="UP000001075">
    <property type="component" value="Unassembled WGS sequence"/>
</dbReference>
<reference evidence="2" key="1">
    <citation type="journal article" date="2011" name="Nat. Biotechnol.">
        <title>The genomic sequence of the Chinese hamster ovary (CHO)-K1 cell line.</title>
        <authorList>
            <person name="Xu X."/>
            <person name="Nagarajan H."/>
            <person name="Lewis N.E."/>
            <person name="Pan S."/>
            <person name="Cai Z."/>
            <person name="Liu X."/>
            <person name="Chen W."/>
            <person name="Xie M."/>
            <person name="Wang W."/>
            <person name="Hammond S."/>
            <person name="Andersen M.R."/>
            <person name="Neff N."/>
            <person name="Passarelli B."/>
            <person name="Koh W."/>
            <person name="Fan H.C."/>
            <person name="Wang J."/>
            <person name="Gui Y."/>
            <person name="Lee K.H."/>
            <person name="Betenbaugh M.J."/>
            <person name="Quake S.R."/>
            <person name="Famili I."/>
            <person name="Palsson B.O."/>
            <person name="Wang J."/>
        </authorList>
    </citation>
    <scope>NUCLEOTIDE SEQUENCE [LARGE SCALE GENOMIC DNA]</scope>
    <source>
        <strain evidence="2">CHO K1 cell line</strain>
    </source>
</reference>
<dbReference type="InParanoid" id="G3HPS2"/>
<evidence type="ECO:0000313" key="2">
    <source>
        <dbReference type="Proteomes" id="UP000001075"/>
    </source>
</evidence>
<accession>G3HPS2</accession>
<proteinExistence type="predicted"/>
<name>G3HPS2_CRIGR</name>
<sequence>MPQIPRRLHWSFWECKTESGEVIMADPSRRERFLGRFTETVKWARFHRNHLNSPL</sequence>
<protein>
    <submittedName>
        <fullName evidence="1">Uncharacterized protein</fullName>
    </submittedName>
</protein>
<dbReference type="EMBL" id="JH000588">
    <property type="protein sequence ID" value="EGW03695.1"/>
    <property type="molecule type" value="Genomic_DNA"/>
</dbReference>
<evidence type="ECO:0000313" key="1">
    <source>
        <dbReference type="EMBL" id="EGW03695.1"/>
    </source>
</evidence>
<organism evidence="1 2">
    <name type="scientific">Cricetulus griseus</name>
    <name type="common">Chinese hamster</name>
    <name type="synonym">Cricetulus barabensis griseus</name>
    <dbReference type="NCBI Taxonomy" id="10029"/>
    <lineage>
        <taxon>Eukaryota</taxon>
        <taxon>Metazoa</taxon>
        <taxon>Chordata</taxon>
        <taxon>Craniata</taxon>
        <taxon>Vertebrata</taxon>
        <taxon>Euteleostomi</taxon>
        <taxon>Mammalia</taxon>
        <taxon>Eutheria</taxon>
        <taxon>Euarchontoglires</taxon>
        <taxon>Glires</taxon>
        <taxon>Rodentia</taxon>
        <taxon>Myomorpha</taxon>
        <taxon>Muroidea</taxon>
        <taxon>Cricetidae</taxon>
        <taxon>Cricetinae</taxon>
        <taxon>Cricetulus</taxon>
    </lineage>
</organism>
<gene>
    <name evidence="1" type="ORF">I79_012791</name>
</gene>